<evidence type="ECO:0000313" key="1">
    <source>
        <dbReference type="EMBL" id="MCU6738311.1"/>
    </source>
</evidence>
<dbReference type="Proteomes" id="UP001208364">
    <property type="component" value="Unassembled WGS sequence"/>
</dbReference>
<gene>
    <name evidence="1" type="ORF">OCV55_06410</name>
</gene>
<keyword evidence="2" id="KW-1185">Reference proteome</keyword>
<accession>A0ABT2SU03</accession>
<proteinExistence type="predicted"/>
<dbReference type="EMBL" id="JAOQJR010000005">
    <property type="protein sequence ID" value="MCU6738311.1"/>
    <property type="molecule type" value="Genomic_DNA"/>
</dbReference>
<dbReference type="RefSeq" id="WP_147580139.1">
    <property type="nucleotide sequence ID" value="NZ_JAOQJR010000005.1"/>
</dbReference>
<comment type="caution">
    <text evidence="1">The sequence shown here is derived from an EMBL/GenBank/DDBJ whole genome shotgun (WGS) entry which is preliminary data.</text>
</comment>
<name>A0ABT2SU03_9FIRM</name>
<evidence type="ECO:0000313" key="2">
    <source>
        <dbReference type="Proteomes" id="UP001208364"/>
    </source>
</evidence>
<protein>
    <submittedName>
        <fullName evidence="1">Uncharacterized protein</fullName>
    </submittedName>
</protein>
<sequence length="87" mass="10560">MSSIQKQLSLLFDKRKQSLIVDYLTYQRIRTQVFNYPRKYQNGYTYYVDLDNDLYEIYVENHEPIIHNKINNYELILDSLDIKLGGY</sequence>
<organism evidence="1 2">
    <name type="scientific">[Clostridium] ammoniilyticum</name>
    <dbReference type="NCBI Taxonomy" id="2981784"/>
    <lineage>
        <taxon>Bacteria</taxon>
        <taxon>Bacillati</taxon>
        <taxon>Bacillota</taxon>
        <taxon>Erysipelotrichia</taxon>
        <taxon>Erysipelotrichales</taxon>
        <taxon>Coprobacillaceae</taxon>
        <taxon>Faecalibacillus</taxon>
    </lineage>
</organism>
<reference evidence="1 2" key="1">
    <citation type="journal article" date="2021" name="ISME Commun">
        <title>Automated analysis of genomic sequences facilitates high-throughput and comprehensive description of bacteria.</title>
        <authorList>
            <person name="Hitch T.C.A."/>
        </authorList>
    </citation>
    <scope>NUCLEOTIDE SEQUENCE [LARGE SCALE GENOMIC DNA]</scope>
    <source>
        <strain evidence="1 2">H4_15</strain>
    </source>
</reference>